<gene>
    <name evidence="6" type="ORF">SLEP1_g60105</name>
</gene>
<dbReference type="InterPro" id="IPR036589">
    <property type="entry name" value="HCY_dom_sf"/>
</dbReference>
<comment type="caution">
    <text evidence="6">The sequence shown here is derived from an EMBL/GenBank/DDBJ whole genome shotgun (WGS) entry which is preliminary data.</text>
</comment>
<proteinExistence type="predicted"/>
<dbReference type="Gene3D" id="3.20.20.330">
    <property type="entry name" value="Homocysteine-binding-like domain"/>
    <property type="match status" value="1"/>
</dbReference>
<evidence type="ECO:0000256" key="1">
    <source>
        <dbReference type="ARBA" id="ARBA00022603"/>
    </source>
</evidence>
<dbReference type="AlphaFoldDB" id="A0AAV5MUC2"/>
<name>A0AAV5MUC2_9ROSI</name>
<keyword evidence="2" id="KW-0808">Transferase</keyword>
<organism evidence="6 7">
    <name type="scientific">Rubroshorea leprosula</name>
    <dbReference type="NCBI Taxonomy" id="152421"/>
    <lineage>
        <taxon>Eukaryota</taxon>
        <taxon>Viridiplantae</taxon>
        <taxon>Streptophyta</taxon>
        <taxon>Embryophyta</taxon>
        <taxon>Tracheophyta</taxon>
        <taxon>Spermatophyta</taxon>
        <taxon>Magnoliopsida</taxon>
        <taxon>eudicotyledons</taxon>
        <taxon>Gunneridae</taxon>
        <taxon>Pentapetalae</taxon>
        <taxon>rosids</taxon>
        <taxon>malvids</taxon>
        <taxon>Malvales</taxon>
        <taxon>Dipterocarpaceae</taxon>
        <taxon>Rubroshorea</taxon>
    </lineage>
</organism>
<dbReference type="GO" id="GO:0032259">
    <property type="term" value="P:methylation"/>
    <property type="evidence" value="ECO:0007669"/>
    <property type="project" value="UniProtKB-KW"/>
</dbReference>
<sequence length="65" mass="7122">MGLGGAETSLFLSEFLEKCGGQAVIDGGFATELERHGQDLNDPLWSAKCLVSSSHLVRRVFERRV</sequence>
<dbReference type="GO" id="GO:0009086">
    <property type="term" value="P:methionine biosynthetic process"/>
    <property type="evidence" value="ECO:0007669"/>
    <property type="project" value="TreeGrafter"/>
</dbReference>
<evidence type="ECO:0000256" key="3">
    <source>
        <dbReference type="ARBA" id="ARBA00022723"/>
    </source>
</evidence>
<evidence type="ECO:0000313" key="7">
    <source>
        <dbReference type="Proteomes" id="UP001054252"/>
    </source>
</evidence>
<evidence type="ECO:0000256" key="4">
    <source>
        <dbReference type="ARBA" id="ARBA00022833"/>
    </source>
</evidence>
<dbReference type="PANTHER" id="PTHR46015">
    <property type="entry name" value="ZGC:172121"/>
    <property type="match status" value="1"/>
</dbReference>
<dbReference type="GO" id="GO:0008898">
    <property type="term" value="F:S-adenosylmethionine-homocysteine S-methyltransferase activity"/>
    <property type="evidence" value="ECO:0007669"/>
    <property type="project" value="TreeGrafter"/>
</dbReference>
<protein>
    <recommendedName>
        <fullName evidence="5">Hcy-binding domain-containing protein</fullName>
    </recommendedName>
</protein>
<dbReference type="InterPro" id="IPR003726">
    <property type="entry name" value="HCY_dom"/>
</dbReference>
<reference evidence="6 7" key="1">
    <citation type="journal article" date="2021" name="Commun. Biol.">
        <title>The genome of Shorea leprosula (Dipterocarpaceae) highlights the ecological relevance of drought in aseasonal tropical rainforests.</title>
        <authorList>
            <person name="Ng K.K.S."/>
            <person name="Kobayashi M.J."/>
            <person name="Fawcett J.A."/>
            <person name="Hatakeyama M."/>
            <person name="Paape T."/>
            <person name="Ng C.H."/>
            <person name="Ang C.C."/>
            <person name="Tnah L.H."/>
            <person name="Lee C.T."/>
            <person name="Nishiyama T."/>
            <person name="Sese J."/>
            <person name="O'Brien M.J."/>
            <person name="Copetti D."/>
            <person name="Mohd Noor M.I."/>
            <person name="Ong R.C."/>
            <person name="Putra M."/>
            <person name="Sireger I.Z."/>
            <person name="Indrioko S."/>
            <person name="Kosugi Y."/>
            <person name="Izuno A."/>
            <person name="Isagi Y."/>
            <person name="Lee S.L."/>
            <person name="Shimizu K.K."/>
        </authorList>
    </citation>
    <scope>NUCLEOTIDE SEQUENCE [LARGE SCALE GENOMIC DNA]</scope>
    <source>
        <strain evidence="6">214</strain>
    </source>
</reference>
<keyword evidence="4" id="KW-0862">Zinc</keyword>
<evidence type="ECO:0000256" key="2">
    <source>
        <dbReference type="ARBA" id="ARBA00022679"/>
    </source>
</evidence>
<dbReference type="SUPFAM" id="SSF82282">
    <property type="entry name" value="Homocysteine S-methyltransferase"/>
    <property type="match status" value="1"/>
</dbReference>
<dbReference type="Proteomes" id="UP001054252">
    <property type="component" value="Unassembled WGS sequence"/>
</dbReference>
<dbReference type="Pfam" id="PF02574">
    <property type="entry name" value="S-methyl_trans"/>
    <property type="match status" value="1"/>
</dbReference>
<dbReference type="GO" id="GO:0033528">
    <property type="term" value="P:S-methylmethionine cycle"/>
    <property type="evidence" value="ECO:0007669"/>
    <property type="project" value="TreeGrafter"/>
</dbReference>
<dbReference type="EMBL" id="BPVZ01001557">
    <property type="protein sequence ID" value="GKV53586.1"/>
    <property type="molecule type" value="Genomic_DNA"/>
</dbReference>
<dbReference type="InterPro" id="IPR051486">
    <property type="entry name" value="Hcy_S-methyltransferase"/>
</dbReference>
<keyword evidence="3" id="KW-0479">Metal-binding</keyword>
<keyword evidence="1" id="KW-0489">Methyltransferase</keyword>
<accession>A0AAV5MUC2</accession>
<evidence type="ECO:0000259" key="5">
    <source>
        <dbReference type="Pfam" id="PF02574"/>
    </source>
</evidence>
<keyword evidence="7" id="KW-1185">Reference proteome</keyword>
<dbReference type="PANTHER" id="PTHR46015:SF10">
    <property type="entry name" value="HOMOCYSTEINE S-METHYLTRANSFERASE 3"/>
    <property type="match status" value="1"/>
</dbReference>
<feature type="domain" description="Hcy-binding" evidence="5">
    <location>
        <begin position="24"/>
        <end position="62"/>
    </location>
</feature>
<evidence type="ECO:0000313" key="6">
    <source>
        <dbReference type="EMBL" id="GKV53586.1"/>
    </source>
</evidence>
<dbReference type="GO" id="GO:0046872">
    <property type="term" value="F:metal ion binding"/>
    <property type="evidence" value="ECO:0007669"/>
    <property type="project" value="UniProtKB-KW"/>
</dbReference>